<organism evidence="1 2">
    <name type="scientific">Kitasatospora kazusensis</name>
    <dbReference type="NCBI Taxonomy" id="407974"/>
    <lineage>
        <taxon>Bacteria</taxon>
        <taxon>Bacillati</taxon>
        <taxon>Actinomycetota</taxon>
        <taxon>Actinomycetes</taxon>
        <taxon>Kitasatosporales</taxon>
        <taxon>Streptomycetaceae</taxon>
        <taxon>Kitasatospora</taxon>
    </lineage>
</organism>
<keyword evidence="2" id="KW-1185">Reference proteome</keyword>
<name>A0ABN2Z7B4_9ACTN</name>
<accession>A0ABN2Z7B4</accession>
<evidence type="ECO:0008006" key="3">
    <source>
        <dbReference type="Google" id="ProtNLM"/>
    </source>
</evidence>
<sequence>MAPLIYFTGQDVALAVTVLDDTGNPAYGSPTVLTVTAPDGTVTTPPTVSTGVGTYTAIVPAVARAGVWVYRWTATNLGVSFASEGQFQVRPMSIEQIVDIGSVRAHLNIPQSTTSSDDELQGFILAAGELARDVCGPFLPEQHVQWLSGGGPTLELDWLPLASVQSVTEYYGQAAFPVTEQPLGSQINAFAFTADYNVGTLTRRTFGGQAALWAIGTKNVKVVYTAGRSGQVPYTVRLGALELIRHLWQLSQQGGRPRFGGGADGGEAHVPIGFAMPDRVLELWGPYRRPPGIA</sequence>
<comment type="caution">
    <text evidence="1">The sequence shown here is derived from an EMBL/GenBank/DDBJ whole genome shotgun (WGS) entry which is preliminary data.</text>
</comment>
<protein>
    <recommendedName>
        <fullName evidence="3">Big-1 domain-containing protein</fullName>
    </recommendedName>
</protein>
<dbReference type="RefSeq" id="WP_344462756.1">
    <property type="nucleotide sequence ID" value="NZ_BAAANT010000008.1"/>
</dbReference>
<evidence type="ECO:0000313" key="1">
    <source>
        <dbReference type="EMBL" id="GAA2137774.1"/>
    </source>
</evidence>
<dbReference type="EMBL" id="BAAANT010000008">
    <property type="protein sequence ID" value="GAA2137774.1"/>
    <property type="molecule type" value="Genomic_DNA"/>
</dbReference>
<proteinExistence type="predicted"/>
<evidence type="ECO:0000313" key="2">
    <source>
        <dbReference type="Proteomes" id="UP001422759"/>
    </source>
</evidence>
<gene>
    <name evidence="1" type="ORF">GCM10009760_18540</name>
</gene>
<reference evidence="1 2" key="1">
    <citation type="journal article" date="2019" name="Int. J. Syst. Evol. Microbiol.">
        <title>The Global Catalogue of Microorganisms (GCM) 10K type strain sequencing project: providing services to taxonomists for standard genome sequencing and annotation.</title>
        <authorList>
            <consortium name="The Broad Institute Genomics Platform"/>
            <consortium name="The Broad Institute Genome Sequencing Center for Infectious Disease"/>
            <person name="Wu L."/>
            <person name="Ma J."/>
        </authorList>
    </citation>
    <scope>NUCLEOTIDE SEQUENCE [LARGE SCALE GENOMIC DNA]</scope>
    <source>
        <strain evidence="1 2">JCM 14560</strain>
    </source>
</reference>
<dbReference type="Proteomes" id="UP001422759">
    <property type="component" value="Unassembled WGS sequence"/>
</dbReference>